<evidence type="ECO:0000256" key="7">
    <source>
        <dbReference type="ARBA" id="ARBA00022840"/>
    </source>
</evidence>
<dbReference type="InterPro" id="IPR027417">
    <property type="entry name" value="P-loop_NTPase"/>
</dbReference>
<evidence type="ECO:0000259" key="14">
    <source>
        <dbReference type="SMART" id="SM00382"/>
    </source>
</evidence>
<dbReference type="Pfam" id="PF17862">
    <property type="entry name" value="AAA_lid_3"/>
    <property type="match status" value="1"/>
</dbReference>
<dbReference type="CDD" id="cd19526">
    <property type="entry name" value="RecA-like_PEX1_r2"/>
    <property type="match status" value="1"/>
</dbReference>
<keyword evidence="9" id="KW-0472">Membrane</keyword>
<keyword evidence="8" id="KW-0653">Protein transport</keyword>
<evidence type="ECO:0000256" key="10">
    <source>
        <dbReference type="ARBA" id="ARBA00032509"/>
    </source>
</evidence>
<dbReference type="PROSITE" id="PS00674">
    <property type="entry name" value="AAA"/>
    <property type="match status" value="1"/>
</dbReference>
<dbReference type="Gene3D" id="3.10.330.10">
    <property type="match status" value="1"/>
</dbReference>
<evidence type="ECO:0000313" key="15">
    <source>
        <dbReference type="EMBL" id="KAL0084316.1"/>
    </source>
</evidence>
<feature type="compositionally biased region" description="Basic and acidic residues" evidence="13">
    <location>
        <begin position="1002"/>
        <end position="1015"/>
    </location>
</feature>
<evidence type="ECO:0000256" key="3">
    <source>
        <dbReference type="ARBA" id="ARBA00022448"/>
    </source>
</evidence>
<comment type="subcellular location">
    <subcellularLocation>
        <location evidence="1">Membrane</location>
    </subcellularLocation>
</comment>
<evidence type="ECO:0000256" key="9">
    <source>
        <dbReference type="ARBA" id="ARBA00023136"/>
    </source>
</evidence>
<name>A0ABR3AWL1_PHYBL</name>
<evidence type="ECO:0000256" key="12">
    <source>
        <dbReference type="ARBA" id="ARBA00048778"/>
    </source>
</evidence>
<dbReference type="SUPFAM" id="SSF52540">
    <property type="entry name" value="P-loop containing nucleoside triphosphate hydrolases"/>
    <property type="match status" value="2"/>
</dbReference>
<dbReference type="Gene3D" id="3.40.50.300">
    <property type="entry name" value="P-loop containing nucleotide triphosphate hydrolases"/>
    <property type="match status" value="2"/>
</dbReference>
<dbReference type="EMBL" id="JBCLYO010000012">
    <property type="protein sequence ID" value="KAL0084316.1"/>
    <property type="molecule type" value="Genomic_DNA"/>
</dbReference>
<keyword evidence="4" id="KW-0962">Peroxisome biogenesis</keyword>
<dbReference type="Proteomes" id="UP001448207">
    <property type="component" value="Unassembled WGS sequence"/>
</dbReference>
<keyword evidence="5" id="KW-0547">Nucleotide-binding</keyword>
<evidence type="ECO:0000256" key="1">
    <source>
        <dbReference type="ARBA" id="ARBA00004370"/>
    </source>
</evidence>
<dbReference type="InterPro" id="IPR015342">
    <property type="entry name" value="PEX1-N_C-lobe"/>
</dbReference>
<dbReference type="InterPro" id="IPR003960">
    <property type="entry name" value="ATPase_AAA_CS"/>
</dbReference>
<dbReference type="Pfam" id="PF09262">
    <property type="entry name" value="PEX-1N"/>
    <property type="match status" value="1"/>
</dbReference>
<dbReference type="SUPFAM" id="SSF50692">
    <property type="entry name" value="ADC-like"/>
    <property type="match status" value="1"/>
</dbReference>
<comment type="caution">
    <text evidence="15">The sequence shown here is derived from an EMBL/GenBank/DDBJ whole genome shotgun (WGS) entry which is preliminary data.</text>
</comment>
<keyword evidence="3" id="KW-0813">Transport</keyword>
<dbReference type="InterPro" id="IPR003959">
    <property type="entry name" value="ATPase_AAA_core"/>
</dbReference>
<proteinExistence type="inferred from homology"/>
<evidence type="ECO:0000256" key="8">
    <source>
        <dbReference type="ARBA" id="ARBA00022927"/>
    </source>
</evidence>
<dbReference type="Pfam" id="PF00004">
    <property type="entry name" value="AAA"/>
    <property type="match status" value="2"/>
</dbReference>
<evidence type="ECO:0000256" key="11">
    <source>
        <dbReference type="ARBA" id="ARBA00034532"/>
    </source>
</evidence>
<dbReference type="SMART" id="SM00382">
    <property type="entry name" value="AAA"/>
    <property type="match status" value="2"/>
</dbReference>
<protein>
    <recommendedName>
        <fullName evidence="11">Peroxisomal ATPase PEX1</fullName>
    </recommendedName>
    <alternativeName>
        <fullName evidence="10">Peroxin-1</fullName>
    </alternativeName>
</protein>
<organism evidence="15 16">
    <name type="scientific">Phycomyces blakesleeanus</name>
    <dbReference type="NCBI Taxonomy" id="4837"/>
    <lineage>
        <taxon>Eukaryota</taxon>
        <taxon>Fungi</taxon>
        <taxon>Fungi incertae sedis</taxon>
        <taxon>Mucoromycota</taxon>
        <taxon>Mucoromycotina</taxon>
        <taxon>Mucoromycetes</taxon>
        <taxon>Mucorales</taxon>
        <taxon>Phycomycetaceae</taxon>
        <taxon>Phycomyces</taxon>
    </lineage>
</organism>
<accession>A0ABR3AWL1</accession>
<sequence>MPKQLLVTFTPIRSCLVHLPSPWANALIDQGKLPQNVMVELSWPSQGTTQKAYCGWSGEASKPLDPNAVFKYGNPPPDVLAIDPQFGQAIGISEGQLVNVEFCRNVPECVSVHVEPHTEDDWEILELHAGYVEDNLLSQIRAVYNNQLMCVWIHGRTLVRLRVAEISPASPYVKLTTNAEVIVAPKVRQSTKPADIAASKILSAQQQQAAPHVCLRNLPYTLPDAHGVWIHPDDSQESGLVRISKVIPAFAGRSQPSEDTQSEPHTDKDIKAVYASITLSTLVPRNHVHIESYLSDSLEIKPFDRIKVSTVTSKKNPTVSITLRRLSSPAPTSVIKLGLDTASNGIKIWPSLSKATWAQGLDDPIVLTHGMKIRLQVNGKSVACVIQLSPQKGLFSSTQTTAEQNIYANFTRAAVQKASINVGEDISKSSITKEEQPPTKPKKLITMGGVDTIYGQLHRYTHANLAERDLKSQLNVPGSGGVLVTGAHGAGKTSLVKKLMEDVYHDPGCLVYTITVQCSELVDERVPVFKDMLQKWFDEAAWCAPSVLFFDDLDRLIPAEVEHADSTRSRHLAELFSRMARTMTSRHPIMIIATSQQQQSLHPTMITHHVFTELRHVNPPTRDERKQIMHAIMSEGLDVLSQSLPNIDLVAVASDTEGYLAADLTALVERAVHESAVRNIRSYDATNPIATERLELTQQDFVSARQGFVPSSLRGVKLQSSTVQWTDIGGLHETRKALLETLEWPTKYAAVFSQCPLRLRSGLMLYGYPGCGKTLLASAVAKECGLNFISVKGPEILNKYIGASEKSVRDLFDRAQAAKPCVLFFDEFDSIAPRRGHDSTGVTDRVVNQMLTQMDGAEGLDGVYVLAATSRPDLIDPALLRPGRLDKALLCGMPSFEERLDILEALSHKMTLASDVDLTHYAQNTEGFTGADLQGFFYNAHLEAIHDSMDINSFREQQKKQGPKEEKNGFVMIGKAAVKTPLTLAEKGHISQRLAMIQQGEQNHKQSALKDEPKQEVSISNSHTAAIQQSHLDKSLKSTRPSITADERLRLQLIYDEFVTGRTGELKSGEGAKGVGKRSTLG</sequence>
<dbReference type="Gene3D" id="1.10.8.60">
    <property type="match status" value="2"/>
</dbReference>
<feature type="region of interest" description="Disordered" evidence="13">
    <location>
        <begin position="1001"/>
        <end position="1039"/>
    </location>
</feature>
<dbReference type="SUPFAM" id="SSF54585">
    <property type="entry name" value="Cdc48 domain 2-like"/>
    <property type="match status" value="1"/>
</dbReference>
<keyword evidence="7" id="KW-0067">ATP-binding</keyword>
<dbReference type="InterPro" id="IPR009010">
    <property type="entry name" value="Asp_de-COase-like_dom_sf"/>
</dbReference>
<gene>
    <name evidence="15" type="ORF">J3Q64DRAFT_1835806</name>
</gene>
<feature type="domain" description="AAA+ ATPase" evidence="14">
    <location>
        <begin position="759"/>
        <end position="895"/>
    </location>
</feature>
<dbReference type="InterPro" id="IPR029067">
    <property type="entry name" value="CDC48_domain_2-like_sf"/>
</dbReference>
<feature type="compositionally biased region" description="Polar residues" evidence="13">
    <location>
        <begin position="1017"/>
        <end position="1030"/>
    </location>
</feature>
<dbReference type="GO" id="GO:0016787">
    <property type="term" value="F:hydrolase activity"/>
    <property type="evidence" value="ECO:0007669"/>
    <property type="project" value="UniProtKB-KW"/>
</dbReference>
<keyword evidence="16" id="KW-1185">Reference proteome</keyword>
<comment type="catalytic activity">
    <reaction evidence="12">
        <text>ATP + H2O = ADP + phosphate + H(+)</text>
        <dbReference type="Rhea" id="RHEA:13065"/>
        <dbReference type="ChEBI" id="CHEBI:15377"/>
        <dbReference type="ChEBI" id="CHEBI:15378"/>
        <dbReference type="ChEBI" id="CHEBI:30616"/>
        <dbReference type="ChEBI" id="CHEBI:43474"/>
        <dbReference type="ChEBI" id="CHEBI:456216"/>
    </reaction>
    <physiologicalReaction direction="left-to-right" evidence="12">
        <dbReference type="Rhea" id="RHEA:13066"/>
    </physiologicalReaction>
</comment>
<dbReference type="Gene3D" id="2.40.40.20">
    <property type="match status" value="1"/>
</dbReference>
<evidence type="ECO:0000256" key="4">
    <source>
        <dbReference type="ARBA" id="ARBA00022593"/>
    </source>
</evidence>
<dbReference type="PANTHER" id="PTHR23077:SF12">
    <property type="entry name" value="PEROXISOMAL ATPASE PEX1"/>
    <property type="match status" value="1"/>
</dbReference>
<dbReference type="InterPro" id="IPR041569">
    <property type="entry name" value="AAA_lid_3"/>
</dbReference>
<evidence type="ECO:0000256" key="6">
    <source>
        <dbReference type="ARBA" id="ARBA00022801"/>
    </source>
</evidence>
<dbReference type="InterPro" id="IPR003593">
    <property type="entry name" value="AAA+_ATPase"/>
</dbReference>
<evidence type="ECO:0000313" key="16">
    <source>
        <dbReference type="Proteomes" id="UP001448207"/>
    </source>
</evidence>
<dbReference type="InterPro" id="IPR050168">
    <property type="entry name" value="AAA_ATPase_domain"/>
</dbReference>
<evidence type="ECO:0000256" key="13">
    <source>
        <dbReference type="SAM" id="MobiDB-lite"/>
    </source>
</evidence>
<reference evidence="15 16" key="1">
    <citation type="submission" date="2024-04" db="EMBL/GenBank/DDBJ databases">
        <title>Symmetric and asymmetric DNA N6-adenine methylation regulates different biological responses in Mucorales.</title>
        <authorList>
            <consortium name="Lawrence Berkeley National Laboratory"/>
            <person name="Lax C."/>
            <person name="Mondo S.J."/>
            <person name="Osorio-Concepcion M."/>
            <person name="Muszewska A."/>
            <person name="Corrochano-Luque M."/>
            <person name="Gutierrez G."/>
            <person name="Riley R."/>
            <person name="Lipzen A."/>
            <person name="Guo J."/>
            <person name="Hundley H."/>
            <person name="Amirebrahimi M."/>
            <person name="Ng V."/>
            <person name="Lorenzo-Gutierrez D."/>
            <person name="Binder U."/>
            <person name="Yang J."/>
            <person name="Song Y."/>
            <person name="Canovas D."/>
            <person name="Navarro E."/>
            <person name="Freitag M."/>
            <person name="Gabaldon T."/>
            <person name="Grigoriev I.V."/>
            <person name="Corrochano L.M."/>
            <person name="Nicolas F.E."/>
            <person name="Garre V."/>
        </authorList>
    </citation>
    <scope>NUCLEOTIDE SEQUENCE [LARGE SCALE GENOMIC DNA]</scope>
    <source>
        <strain evidence="15 16">L51</strain>
    </source>
</reference>
<evidence type="ECO:0000256" key="2">
    <source>
        <dbReference type="ARBA" id="ARBA00006914"/>
    </source>
</evidence>
<feature type="domain" description="AAA+ ATPase" evidence="14">
    <location>
        <begin position="478"/>
        <end position="620"/>
    </location>
</feature>
<dbReference type="PANTHER" id="PTHR23077">
    <property type="entry name" value="AAA-FAMILY ATPASE"/>
    <property type="match status" value="1"/>
</dbReference>
<comment type="similarity">
    <text evidence="2">Belongs to the AAA ATPase family.</text>
</comment>
<evidence type="ECO:0000256" key="5">
    <source>
        <dbReference type="ARBA" id="ARBA00022741"/>
    </source>
</evidence>
<keyword evidence="6 15" id="KW-0378">Hydrolase</keyword>